<dbReference type="PANTHER" id="PTHR11049:SF16">
    <property type="entry name" value="PROTEIN VDLD"/>
    <property type="match status" value="1"/>
</dbReference>
<dbReference type="PROSITE" id="PS51770">
    <property type="entry name" value="HOTDOG_ACOT"/>
    <property type="match status" value="1"/>
</dbReference>
<evidence type="ECO:0000313" key="5">
    <source>
        <dbReference type="EMBL" id="SHK80272.1"/>
    </source>
</evidence>
<organism evidence="5 6">
    <name type="scientific">Selenomonas ruminantium</name>
    <dbReference type="NCBI Taxonomy" id="971"/>
    <lineage>
        <taxon>Bacteria</taxon>
        <taxon>Bacillati</taxon>
        <taxon>Bacillota</taxon>
        <taxon>Negativicutes</taxon>
        <taxon>Selenomonadales</taxon>
        <taxon>Selenomonadaceae</taxon>
        <taxon>Selenomonas</taxon>
    </lineage>
</organism>
<evidence type="ECO:0000259" key="4">
    <source>
        <dbReference type="PROSITE" id="PS51770"/>
    </source>
</evidence>
<dbReference type="InterPro" id="IPR040170">
    <property type="entry name" value="Cytosol_ACT"/>
</dbReference>
<feature type="domain" description="HotDog ACOT-type" evidence="4">
    <location>
        <begin position="1"/>
        <end position="114"/>
    </location>
</feature>
<dbReference type="CDD" id="cd03442">
    <property type="entry name" value="BFIT_BACH"/>
    <property type="match status" value="1"/>
</dbReference>
<proteinExistence type="inferred from homology"/>
<dbReference type="GO" id="GO:0005829">
    <property type="term" value="C:cytosol"/>
    <property type="evidence" value="ECO:0007669"/>
    <property type="project" value="TreeGrafter"/>
</dbReference>
<keyword evidence="2 3" id="KW-0378">Hydrolase</keyword>
<dbReference type="Proteomes" id="UP000184263">
    <property type="component" value="Unassembled WGS sequence"/>
</dbReference>
<dbReference type="InterPro" id="IPR033120">
    <property type="entry name" value="HOTDOG_ACOT"/>
</dbReference>
<evidence type="ECO:0000256" key="2">
    <source>
        <dbReference type="ARBA" id="ARBA00022801"/>
    </source>
</evidence>
<name>A0A1M6VFK3_SELRU</name>
<evidence type="ECO:0000313" key="6">
    <source>
        <dbReference type="Proteomes" id="UP000184263"/>
    </source>
</evidence>
<protein>
    <submittedName>
        <fullName evidence="5">Acyl-CoA hydrolase</fullName>
    </submittedName>
</protein>
<dbReference type="GO" id="GO:0052816">
    <property type="term" value="F:long-chain fatty acyl-CoA hydrolase activity"/>
    <property type="evidence" value="ECO:0007669"/>
    <property type="project" value="TreeGrafter"/>
</dbReference>
<dbReference type="AlphaFoldDB" id="A0A1M6VFK3"/>
<dbReference type="EMBL" id="FRBC01000018">
    <property type="protein sequence ID" value="SHK80272.1"/>
    <property type="molecule type" value="Genomic_DNA"/>
</dbReference>
<evidence type="ECO:0000256" key="1">
    <source>
        <dbReference type="ARBA" id="ARBA00010458"/>
    </source>
</evidence>
<dbReference type="OrthoDB" id="9791628at2"/>
<sequence>MSNKIYLSEVMMPSQTNPSGNVHGGELMKMMDSTAYAAARKYSRSNVVTARVDELEFHTPILIGDLVTCTAEVIYVGHTSMEVAVNVEVEVLEAEQGPQHALSAYFTMVALDRNGRPMAVPPLELKTEEEKAAFEAARKRHELYHQRKKQRDEAKKANK</sequence>
<dbReference type="InterPro" id="IPR006683">
    <property type="entry name" value="Thioestr_dom"/>
</dbReference>
<dbReference type="InterPro" id="IPR029069">
    <property type="entry name" value="HotDog_dom_sf"/>
</dbReference>
<evidence type="ECO:0000256" key="3">
    <source>
        <dbReference type="PROSITE-ProRule" id="PRU01106"/>
    </source>
</evidence>
<dbReference type="RefSeq" id="WP_073090638.1">
    <property type="nucleotide sequence ID" value="NZ_FRBC01000018.1"/>
</dbReference>
<accession>A0A1M6VFK3</accession>
<reference evidence="5 6" key="1">
    <citation type="submission" date="2016-11" db="EMBL/GenBank/DDBJ databases">
        <authorList>
            <person name="Jaros S."/>
            <person name="Januszkiewicz K."/>
            <person name="Wedrychowicz H."/>
        </authorList>
    </citation>
    <scope>NUCLEOTIDE SEQUENCE [LARGE SCALE GENOMIC DNA]</scope>
    <source>
        <strain evidence="5 6">HD4</strain>
    </source>
</reference>
<gene>
    <name evidence="5" type="ORF">SAMN05216582_11843</name>
</gene>
<dbReference type="GO" id="GO:0006637">
    <property type="term" value="P:acyl-CoA metabolic process"/>
    <property type="evidence" value="ECO:0007669"/>
    <property type="project" value="TreeGrafter"/>
</dbReference>
<dbReference type="PANTHER" id="PTHR11049">
    <property type="entry name" value="ACYL COENZYME A THIOESTER HYDROLASE"/>
    <property type="match status" value="1"/>
</dbReference>
<dbReference type="Pfam" id="PF03061">
    <property type="entry name" value="4HBT"/>
    <property type="match status" value="1"/>
</dbReference>
<comment type="similarity">
    <text evidence="1">Belongs to the acyl coenzyme A hydrolase family.</text>
</comment>
<dbReference type="SUPFAM" id="SSF54637">
    <property type="entry name" value="Thioesterase/thiol ester dehydrase-isomerase"/>
    <property type="match status" value="1"/>
</dbReference>
<dbReference type="Gene3D" id="3.10.129.10">
    <property type="entry name" value="Hotdog Thioesterase"/>
    <property type="match status" value="1"/>
</dbReference>